<dbReference type="SUPFAM" id="SSF63520">
    <property type="entry name" value="PTS-regulatory domain, PRD"/>
    <property type="match status" value="2"/>
</dbReference>
<feature type="domain" description="PRD" evidence="2">
    <location>
        <begin position="75"/>
        <end position="180"/>
    </location>
</feature>
<evidence type="ECO:0000313" key="3">
    <source>
        <dbReference type="EMBL" id="TCL57795.1"/>
    </source>
</evidence>
<dbReference type="RefSeq" id="WP_058963618.1">
    <property type="nucleotide sequence ID" value="NZ_CABKVM010000015.1"/>
</dbReference>
<dbReference type="OrthoDB" id="9813552at2"/>
<dbReference type="AlphaFoldDB" id="A0A4R1QX73"/>
<dbReference type="InterPro" id="IPR011608">
    <property type="entry name" value="PRD"/>
</dbReference>
<dbReference type="InterPro" id="IPR036634">
    <property type="entry name" value="PRD_sf"/>
</dbReference>
<name>A0A4R1QX73_9FIRM</name>
<dbReference type="PROSITE" id="PS51372">
    <property type="entry name" value="PRD_2"/>
    <property type="match status" value="2"/>
</dbReference>
<dbReference type="SUPFAM" id="SSF50151">
    <property type="entry name" value="SacY-like RNA-binding domain"/>
    <property type="match status" value="1"/>
</dbReference>
<dbReference type="InterPro" id="IPR004341">
    <property type="entry name" value="CAT_RNA-bd_dom"/>
</dbReference>
<comment type="caution">
    <text evidence="3">The sequence shown here is derived from an EMBL/GenBank/DDBJ whole genome shotgun (WGS) entry which is preliminary data.</text>
</comment>
<dbReference type="Pfam" id="PF03123">
    <property type="entry name" value="CAT_RBD"/>
    <property type="match status" value="1"/>
</dbReference>
<dbReference type="InterPro" id="IPR050661">
    <property type="entry name" value="BglG_antiterminators"/>
</dbReference>
<dbReference type="PANTHER" id="PTHR30185">
    <property type="entry name" value="CRYPTIC BETA-GLUCOSIDE BGL OPERON ANTITERMINATOR"/>
    <property type="match status" value="1"/>
</dbReference>
<evidence type="ECO:0000256" key="1">
    <source>
        <dbReference type="ARBA" id="ARBA00022737"/>
    </source>
</evidence>
<dbReference type="SMART" id="SM01061">
    <property type="entry name" value="CAT_RBD"/>
    <property type="match status" value="1"/>
</dbReference>
<proteinExistence type="predicted"/>
<sequence>MTSPMEQHGTYKIVRVIGSNFVCSQDSSGQEIILRGLGIGFKKSAGDLLPAARVEKIYALRDPGQCDRLMQLMQDVPSEYLDISTHIIETAERVLGRRLSENVYITLTDHISFAVERLRNGVEYPNQLLWEIKNFYPQEYALGQQALDVIESVLGLRLPEDEAGFMALHIVNAELDGRMADMVPITKLIREVVNYAQAYYGVTFDESSVDYERFVVHLKFLAQRLFQGRYAPDGDTGFQNLIARHYAADYECAQAIGQHIRETFDLNFPSSEQFFLTVHLHRLSVSMGLSTEEE</sequence>
<protein>
    <submittedName>
        <fullName evidence="3">BglG family transcriptional antiterminator</fullName>
    </submittedName>
</protein>
<dbReference type="GO" id="GO:0006355">
    <property type="term" value="P:regulation of DNA-templated transcription"/>
    <property type="evidence" value="ECO:0007669"/>
    <property type="project" value="InterPro"/>
</dbReference>
<feature type="domain" description="PRD" evidence="2">
    <location>
        <begin position="181"/>
        <end position="290"/>
    </location>
</feature>
<evidence type="ECO:0000313" key="4">
    <source>
        <dbReference type="Proteomes" id="UP000295184"/>
    </source>
</evidence>
<accession>A0A4R1QX73</accession>
<reference evidence="3 4" key="1">
    <citation type="submission" date="2019-03" db="EMBL/GenBank/DDBJ databases">
        <title>Genomic Encyclopedia of Type Strains, Phase IV (KMG-IV): sequencing the most valuable type-strain genomes for metagenomic binning, comparative biology and taxonomic classification.</title>
        <authorList>
            <person name="Goeker M."/>
        </authorList>
    </citation>
    <scope>NUCLEOTIDE SEQUENCE [LARGE SCALE GENOMIC DNA]</scope>
    <source>
        <strain evidence="3 4">DSM 100451</strain>
    </source>
</reference>
<dbReference type="GeneID" id="97380769"/>
<dbReference type="PANTHER" id="PTHR30185:SF15">
    <property type="entry name" value="CRYPTIC BETA-GLUCOSIDE BGL OPERON ANTITERMINATOR"/>
    <property type="match status" value="1"/>
</dbReference>
<dbReference type="Gene3D" id="2.30.24.10">
    <property type="entry name" value="CAT RNA-binding domain"/>
    <property type="match status" value="1"/>
</dbReference>
<dbReference type="GO" id="GO:0003723">
    <property type="term" value="F:RNA binding"/>
    <property type="evidence" value="ECO:0007669"/>
    <property type="project" value="InterPro"/>
</dbReference>
<dbReference type="NCBIfam" id="NF046042">
    <property type="entry name" value="LicT"/>
    <property type="match status" value="1"/>
</dbReference>
<dbReference type="Gene3D" id="1.10.1790.10">
    <property type="entry name" value="PRD domain"/>
    <property type="match status" value="2"/>
</dbReference>
<dbReference type="Pfam" id="PF00874">
    <property type="entry name" value="PRD"/>
    <property type="match status" value="2"/>
</dbReference>
<organism evidence="3 4">
    <name type="scientific">Allofournierella massiliensis</name>
    <dbReference type="NCBI Taxonomy" id="1650663"/>
    <lineage>
        <taxon>Bacteria</taxon>
        <taxon>Bacillati</taxon>
        <taxon>Bacillota</taxon>
        <taxon>Clostridia</taxon>
        <taxon>Eubacteriales</taxon>
        <taxon>Oscillospiraceae</taxon>
        <taxon>Allofournierella</taxon>
    </lineage>
</organism>
<keyword evidence="1" id="KW-0677">Repeat</keyword>
<dbReference type="EMBL" id="SLUM01000009">
    <property type="protein sequence ID" value="TCL57795.1"/>
    <property type="molecule type" value="Genomic_DNA"/>
</dbReference>
<evidence type="ECO:0000259" key="2">
    <source>
        <dbReference type="PROSITE" id="PS51372"/>
    </source>
</evidence>
<dbReference type="Proteomes" id="UP000295184">
    <property type="component" value="Unassembled WGS sequence"/>
</dbReference>
<gene>
    <name evidence="3" type="ORF">EDD77_10969</name>
</gene>
<dbReference type="InterPro" id="IPR036650">
    <property type="entry name" value="CAT_RNA-bd_dom_sf"/>
</dbReference>
<dbReference type="STRING" id="1650663.GCA_001486665_01140"/>